<dbReference type="PANTHER" id="PTHR11101">
    <property type="entry name" value="PHOSPHATE TRANSPORTER"/>
    <property type="match status" value="1"/>
</dbReference>
<evidence type="ECO:0000256" key="5">
    <source>
        <dbReference type="ARBA" id="ARBA00023136"/>
    </source>
</evidence>
<accession>A0A1Y4LBJ3</accession>
<dbReference type="InterPro" id="IPR001204">
    <property type="entry name" value="Phos_transporter"/>
</dbReference>
<dbReference type="RefSeq" id="WP_087370431.1">
    <property type="nucleotide sequence ID" value="NZ_NFKK01000002.1"/>
</dbReference>
<evidence type="ECO:0000256" key="4">
    <source>
        <dbReference type="ARBA" id="ARBA00022989"/>
    </source>
</evidence>
<evidence type="ECO:0000313" key="8">
    <source>
        <dbReference type="Proteomes" id="UP000195897"/>
    </source>
</evidence>
<evidence type="ECO:0000256" key="2">
    <source>
        <dbReference type="ARBA" id="ARBA00022448"/>
    </source>
</evidence>
<keyword evidence="2" id="KW-0813">Transport</keyword>
<feature type="transmembrane region" description="Helical" evidence="6">
    <location>
        <begin position="45"/>
        <end position="68"/>
    </location>
</feature>
<dbReference type="Proteomes" id="UP000195897">
    <property type="component" value="Unassembled WGS sequence"/>
</dbReference>
<proteinExistence type="predicted"/>
<evidence type="ECO:0008006" key="9">
    <source>
        <dbReference type="Google" id="ProtNLM"/>
    </source>
</evidence>
<name>A0A1Y4LBJ3_9FIRM</name>
<dbReference type="GO" id="GO:0016020">
    <property type="term" value="C:membrane"/>
    <property type="evidence" value="ECO:0007669"/>
    <property type="project" value="UniProtKB-SubCell"/>
</dbReference>
<keyword evidence="3 6" id="KW-0812">Transmembrane</keyword>
<dbReference type="Pfam" id="PF01384">
    <property type="entry name" value="PHO4"/>
    <property type="match status" value="1"/>
</dbReference>
<keyword evidence="5 6" id="KW-0472">Membrane</keyword>
<feature type="transmembrane region" description="Helical" evidence="6">
    <location>
        <begin position="206"/>
        <end position="222"/>
    </location>
</feature>
<evidence type="ECO:0000256" key="1">
    <source>
        <dbReference type="ARBA" id="ARBA00004141"/>
    </source>
</evidence>
<reference evidence="8" key="1">
    <citation type="submission" date="2017-04" db="EMBL/GenBank/DDBJ databases">
        <title>Function of individual gut microbiota members based on whole genome sequencing of pure cultures obtained from chicken caecum.</title>
        <authorList>
            <person name="Medvecky M."/>
            <person name="Cejkova D."/>
            <person name="Polansky O."/>
            <person name="Karasova D."/>
            <person name="Kubasova T."/>
            <person name="Cizek A."/>
            <person name="Rychlik I."/>
        </authorList>
    </citation>
    <scope>NUCLEOTIDE SEQUENCE [LARGE SCALE GENOMIC DNA]</scope>
    <source>
        <strain evidence="8">An180</strain>
    </source>
</reference>
<feature type="transmembrane region" description="Helical" evidence="6">
    <location>
        <begin position="316"/>
        <end position="341"/>
    </location>
</feature>
<dbReference type="EMBL" id="NFKK01000002">
    <property type="protein sequence ID" value="OUP54105.1"/>
    <property type="molecule type" value="Genomic_DNA"/>
</dbReference>
<keyword evidence="4 6" id="KW-1133">Transmembrane helix</keyword>
<evidence type="ECO:0000256" key="6">
    <source>
        <dbReference type="SAM" id="Phobius"/>
    </source>
</evidence>
<feature type="transmembrane region" description="Helical" evidence="6">
    <location>
        <begin position="88"/>
        <end position="112"/>
    </location>
</feature>
<feature type="transmembrane region" description="Helical" evidence="6">
    <location>
        <begin position="228"/>
        <end position="249"/>
    </location>
</feature>
<protein>
    <recommendedName>
        <fullName evidence="9">Inorganic phosphate transporter</fullName>
    </recommendedName>
</protein>
<feature type="transmembrane region" description="Helical" evidence="6">
    <location>
        <begin position="6"/>
        <end position="24"/>
    </location>
</feature>
<dbReference type="GO" id="GO:0005315">
    <property type="term" value="F:phosphate transmembrane transporter activity"/>
    <property type="evidence" value="ECO:0007669"/>
    <property type="project" value="InterPro"/>
</dbReference>
<organism evidence="7 8">
    <name type="scientific">Butyricicoccus pullicaecorum</name>
    <dbReference type="NCBI Taxonomy" id="501571"/>
    <lineage>
        <taxon>Bacteria</taxon>
        <taxon>Bacillati</taxon>
        <taxon>Bacillota</taxon>
        <taxon>Clostridia</taxon>
        <taxon>Eubacteriales</taxon>
        <taxon>Butyricicoccaceae</taxon>
        <taxon>Butyricicoccus</taxon>
    </lineage>
</organism>
<dbReference type="AlphaFoldDB" id="A0A1Y4LBJ3"/>
<dbReference type="GO" id="GO:0035435">
    <property type="term" value="P:phosphate ion transmembrane transport"/>
    <property type="evidence" value="ECO:0007669"/>
    <property type="project" value="TreeGrafter"/>
</dbReference>
<evidence type="ECO:0000256" key="3">
    <source>
        <dbReference type="ARBA" id="ARBA00022692"/>
    </source>
</evidence>
<sequence>MKSLHAIFWILTLLVFCFTYVNGFRDGCNVVATLIASRSMKPAPALLFASIVELFSPFTVLIIGSSVSGTIQKLIDPAAYTASHAQTIGLLFLSSGLIAAIIWNLSTWFFAIPSSSSHALIGGVVGAGIMAFGWQSVSWGYFWTRVVLMIFLTPLLSFAVGWLVMKALLRLGRSMSSRAAPFFRYAQYVNMVFLAFNHSFNDSQKSTGILMILIGICFGASPEQIPLWAIGSAAFALALGILTGGLKVIKTVGTGIYRVRPIHSFTSQLSSGLVILGASVIGAPVSASQIVSSSIIGVGAAERYKGVKWNVAGKILISWIITVPIAGAIGAVLLAVLRLIFL</sequence>
<dbReference type="PANTHER" id="PTHR11101:SF80">
    <property type="entry name" value="PHOSPHATE TRANSPORTER"/>
    <property type="match status" value="1"/>
</dbReference>
<gene>
    <name evidence="7" type="ORF">B5F17_02535</name>
</gene>
<feature type="transmembrane region" description="Helical" evidence="6">
    <location>
        <begin position="119"/>
        <end position="137"/>
    </location>
</feature>
<feature type="transmembrane region" description="Helical" evidence="6">
    <location>
        <begin position="269"/>
        <end position="296"/>
    </location>
</feature>
<comment type="caution">
    <text evidence="7">The sequence shown here is derived from an EMBL/GenBank/DDBJ whole genome shotgun (WGS) entry which is preliminary data.</text>
</comment>
<evidence type="ECO:0000313" key="7">
    <source>
        <dbReference type="EMBL" id="OUP54105.1"/>
    </source>
</evidence>
<feature type="transmembrane region" description="Helical" evidence="6">
    <location>
        <begin position="143"/>
        <end position="165"/>
    </location>
</feature>
<comment type="subcellular location">
    <subcellularLocation>
        <location evidence="1">Membrane</location>
        <topology evidence="1">Multi-pass membrane protein</topology>
    </subcellularLocation>
</comment>